<evidence type="ECO:0000256" key="2">
    <source>
        <dbReference type="SAM" id="MobiDB-lite"/>
    </source>
</evidence>
<feature type="compositionally biased region" description="Polar residues" evidence="2">
    <location>
        <begin position="258"/>
        <end position="267"/>
    </location>
</feature>
<feature type="compositionally biased region" description="Polar residues" evidence="2">
    <location>
        <begin position="217"/>
        <end position="235"/>
    </location>
</feature>
<dbReference type="PANTHER" id="PTHR15157:SF5">
    <property type="entry name" value="UV RADIATION RESISTANCE-ASSOCIATED GENE PROTEIN"/>
    <property type="match status" value="1"/>
</dbReference>
<feature type="compositionally biased region" description="Basic and acidic residues" evidence="2">
    <location>
        <begin position="334"/>
        <end position="359"/>
    </location>
</feature>
<comment type="caution">
    <text evidence="3">The sequence shown here is derived from an EMBL/GenBank/DDBJ whole genome shotgun (WGS) entry which is preliminary data.</text>
</comment>
<evidence type="ECO:0000313" key="4">
    <source>
        <dbReference type="Proteomes" id="UP000308730"/>
    </source>
</evidence>
<dbReference type="PANTHER" id="PTHR15157">
    <property type="entry name" value="UV RADIATION RESISTANCE-ASSOCIATED GENE PROTEIN"/>
    <property type="match status" value="1"/>
</dbReference>
<dbReference type="GO" id="GO:0035493">
    <property type="term" value="P:SNARE complex assembly"/>
    <property type="evidence" value="ECO:0007669"/>
    <property type="project" value="TreeGrafter"/>
</dbReference>
<accession>A0A4V3XIR4</accession>
<keyword evidence="1" id="KW-0175">Coiled coil</keyword>
<evidence type="ECO:0000313" key="3">
    <source>
        <dbReference type="EMBL" id="THH30193.1"/>
    </source>
</evidence>
<dbReference type="EMBL" id="SGPM01000091">
    <property type="protein sequence ID" value="THH30193.1"/>
    <property type="molecule type" value="Genomic_DNA"/>
</dbReference>
<feature type="compositionally biased region" description="Polar residues" evidence="2">
    <location>
        <begin position="314"/>
        <end position="325"/>
    </location>
</feature>
<organism evidence="3 4">
    <name type="scientific">Antrodiella citrinella</name>
    <dbReference type="NCBI Taxonomy" id="2447956"/>
    <lineage>
        <taxon>Eukaryota</taxon>
        <taxon>Fungi</taxon>
        <taxon>Dikarya</taxon>
        <taxon>Basidiomycota</taxon>
        <taxon>Agaricomycotina</taxon>
        <taxon>Agaricomycetes</taxon>
        <taxon>Polyporales</taxon>
        <taxon>Steccherinaceae</taxon>
        <taxon>Antrodiella</taxon>
    </lineage>
</organism>
<feature type="region of interest" description="Disordered" evidence="2">
    <location>
        <begin position="200"/>
        <end position="369"/>
    </location>
</feature>
<dbReference type="Proteomes" id="UP000308730">
    <property type="component" value="Unassembled WGS sequence"/>
</dbReference>
<dbReference type="GO" id="GO:0000323">
    <property type="term" value="C:lytic vacuole"/>
    <property type="evidence" value="ECO:0007669"/>
    <property type="project" value="TreeGrafter"/>
</dbReference>
<proteinExistence type="predicted"/>
<keyword evidence="4" id="KW-1185">Reference proteome</keyword>
<dbReference type="GO" id="GO:0000149">
    <property type="term" value="F:SNARE binding"/>
    <property type="evidence" value="ECO:0007669"/>
    <property type="project" value="TreeGrafter"/>
</dbReference>
<dbReference type="OrthoDB" id="72772at2759"/>
<protein>
    <submittedName>
        <fullName evidence="3">Uncharacterized protein</fullName>
    </submittedName>
</protein>
<gene>
    <name evidence="3" type="ORF">EUX98_g4023</name>
</gene>
<name>A0A4V3XIR4_9APHY</name>
<evidence type="ECO:0000256" key="1">
    <source>
        <dbReference type="ARBA" id="ARBA00023054"/>
    </source>
</evidence>
<reference evidence="3 4" key="1">
    <citation type="submission" date="2019-02" db="EMBL/GenBank/DDBJ databases">
        <title>Genome sequencing of the rare red list fungi Antrodiella citrinella (Flaviporus citrinellus).</title>
        <authorList>
            <person name="Buettner E."/>
            <person name="Kellner H."/>
        </authorList>
    </citation>
    <scope>NUCLEOTIDE SEQUENCE [LARGE SCALE GENOMIC DNA]</scope>
    <source>
        <strain evidence="3 4">DSM 108506</strain>
    </source>
</reference>
<dbReference type="GO" id="GO:0005768">
    <property type="term" value="C:endosome"/>
    <property type="evidence" value="ECO:0007669"/>
    <property type="project" value="TreeGrafter"/>
</dbReference>
<dbReference type="AlphaFoldDB" id="A0A4V3XIR4"/>
<sequence>MRIRRRVLGEAEQTVKEEQQLFVAHATTLGTKRDALSTLRNQAPPLRSAALASLASIYPIELVSPPDLLFSILDVALPIPLGSTDPAPPISLPAFRDINEDTVATALGFAAHVVQLLAAYMNKNLIYPITYVGSRSLIKDGISAMVGPRMFPLFSKGVDTYRFEYAVFLLNKNIELLMADRDLRALDMRHTLPNLKNLLLTLTDPEGPPHQRLRPETMSQSDSGLHSPSTASSMLSEDDIAERNEEAQADSCTELPAETSTIASAGSTTPTNATTKKTRNFLDLGPLTGFLRSRYPSTSRTAGNVEADGEATAANGTEAQSSPSQDADLDDDDDRRTIRDTRSEHAEDKAETPIVREDVPTTNGTTQVAAGDAAAVEKAKSQLTAASLLSRGQVSV</sequence>